<evidence type="ECO:0000259" key="8">
    <source>
        <dbReference type="Pfam" id="PF06429"/>
    </source>
</evidence>
<evidence type="ECO:0000259" key="7">
    <source>
        <dbReference type="Pfam" id="PF00460"/>
    </source>
</evidence>
<evidence type="ECO:0000256" key="6">
    <source>
        <dbReference type="SAM" id="MobiDB-lite"/>
    </source>
</evidence>
<dbReference type="InterPro" id="IPR001444">
    <property type="entry name" value="Flag_bb_rod_N"/>
</dbReference>
<evidence type="ECO:0000313" key="11">
    <source>
        <dbReference type="EMBL" id="NEX63032.1"/>
    </source>
</evidence>
<dbReference type="InterPro" id="IPR037058">
    <property type="entry name" value="Falgellar_hook_FlgE_sf"/>
</dbReference>
<dbReference type="Pfam" id="PF00460">
    <property type="entry name" value="Flg_bb_rod"/>
    <property type="match status" value="1"/>
</dbReference>
<dbReference type="SUPFAM" id="SSF117143">
    <property type="entry name" value="Flagellar hook protein flgE"/>
    <property type="match status" value="1"/>
</dbReference>
<dbReference type="GO" id="GO:0009425">
    <property type="term" value="C:bacterial-type flagellum basal body"/>
    <property type="evidence" value="ECO:0007669"/>
    <property type="project" value="UniProtKB-SubCell"/>
</dbReference>
<name>A0A6B3SX42_9BURK</name>
<dbReference type="AlphaFoldDB" id="A0A6B3SX42"/>
<dbReference type="EMBL" id="JAAIVB010000065">
    <property type="protein sequence ID" value="NEX63032.1"/>
    <property type="molecule type" value="Genomic_DNA"/>
</dbReference>
<dbReference type="Proteomes" id="UP000482155">
    <property type="component" value="Unassembled WGS sequence"/>
</dbReference>
<feature type="domain" description="Flagellar hook protein FlgE D2" evidence="9">
    <location>
        <begin position="171"/>
        <end position="272"/>
    </location>
</feature>
<dbReference type="PANTHER" id="PTHR30435:SF1">
    <property type="entry name" value="FLAGELLAR HOOK PROTEIN FLGE"/>
    <property type="match status" value="1"/>
</dbReference>
<dbReference type="GO" id="GO:0009424">
    <property type="term" value="C:bacterial-type flagellum hook"/>
    <property type="evidence" value="ECO:0007669"/>
    <property type="project" value="TreeGrafter"/>
</dbReference>
<dbReference type="Pfam" id="PF06429">
    <property type="entry name" value="Flg_bbr_C"/>
    <property type="match status" value="1"/>
</dbReference>
<proteinExistence type="inferred from homology"/>
<evidence type="ECO:0000256" key="2">
    <source>
        <dbReference type="ARBA" id="ARBA00009677"/>
    </source>
</evidence>
<evidence type="ECO:0000256" key="3">
    <source>
        <dbReference type="ARBA" id="ARBA00019015"/>
    </source>
</evidence>
<gene>
    <name evidence="11" type="ORF">G3574_18265</name>
</gene>
<evidence type="ECO:0000313" key="12">
    <source>
        <dbReference type="Proteomes" id="UP000482155"/>
    </source>
</evidence>
<keyword evidence="11" id="KW-0282">Flagellum</keyword>
<dbReference type="Gene3D" id="2.60.98.20">
    <property type="entry name" value="Flagellar hook protein FlgE"/>
    <property type="match status" value="1"/>
</dbReference>
<dbReference type="RefSeq" id="WP_163966337.1">
    <property type="nucleotide sequence ID" value="NZ_JAAIVB010000065.1"/>
</dbReference>
<evidence type="ECO:0000256" key="5">
    <source>
        <dbReference type="RuleBase" id="RU362116"/>
    </source>
</evidence>
<dbReference type="NCBIfam" id="TIGR03506">
    <property type="entry name" value="FlgEFG_subfam"/>
    <property type="match status" value="1"/>
</dbReference>
<keyword evidence="11" id="KW-0969">Cilium</keyword>
<comment type="function">
    <text evidence="5">A flexible structure which links the flagellar filament to the drive apparatus in the basal body.</text>
</comment>
<organism evidence="11 12">
    <name type="scientific">Noviherbaspirillum galbum</name>
    <dbReference type="NCBI Taxonomy" id="2709383"/>
    <lineage>
        <taxon>Bacteria</taxon>
        <taxon>Pseudomonadati</taxon>
        <taxon>Pseudomonadota</taxon>
        <taxon>Betaproteobacteria</taxon>
        <taxon>Burkholderiales</taxon>
        <taxon>Oxalobacteraceae</taxon>
        <taxon>Noviherbaspirillum</taxon>
    </lineage>
</organism>
<dbReference type="Pfam" id="PF07559">
    <property type="entry name" value="FlgE_D2"/>
    <property type="match status" value="1"/>
</dbReference>
<evidence type="ECO:0000256" key="1">
    <source>
        <dbReference type="ARBA" id="ARBA00004117"/>
    </source>
</evidence>
<dbReference type="InterPro" id="IPR020013">
    <property type="entry name" value="Flagellar_FlgE/F/G"/>
</dbReference>
<evidence type="ECO:0000259" key="10">
    <source>
        <dbReference type="Pfam" id="PF22692"/>
    </source>
</evidence>
<dbReference type="InterPro" id="IPR011491">
    <property type="entry name" value="FlgE_D2"/>
</dbReference>
<feature type="domain" description="Flagellar basal body rod protein N-terminal" evidence="7">
    <location>
        <begin position="7"/>
        <end position="35"/>
    </location>
</feature>
<feature type="domain" description="Flagellar hook protein FlgE/F/G-like D1" evidence="10">
    <location>
        <begin position="88"/>
        <end position="157"/>
    </location>
</feature>
<feature type="domain" description="Flagellar basal-body/hook protein C-terminal" evidence="8">
    <location>
        <begin position="345"/>
        <end position="386"/>
    </location>
</feature>
<protein>
    <recommendedName>
        <fullName evidence="3 5">Flagellar hook protein FlgE</fullName>
    </recommendedName>
</protein>
<reference evidence="11 12" key="1">
    <citation type="submission" date="2020-02" db="EMBL/GenBank/DDBJ databases">
        <authorList>
            <person name="Kim M.K."/>
        </authorList>
    </citation>
    <scope>NUCLEOTIDE SEQUENCE [LARGE SCALE GENOMIC DNA]</scope>
    <source>
        <strain evidence="11 12">17J57-3</strain>
    </source>
</reference>
<evidence type="ECO:0000256" key="4">
    <source>
        <dbReference type="ARBA" id="ARBA00023143"/>
    </source>
</evidence>
<keyword evidence="12" id="KW-1185">Reference proteome</keyword>
<evidence type="ECO:0000259" key="9">
    <source>
        <dbReference type="Pfam" id="PF07559"/>
    </source>
</evidence>
<comment type="similarity">
    <text evidence="2 5">Belongs to the flagella basal body rod proteins family.</text>
</comment>
<sequence length="393" mass="39933">MLDSIFIGSSGLTSYAKALRAVSNNLTNLNTPGFKGSQLQFASLLQQQGGGANSPDSRGAGSGVGTLSPVVNFQPGDLQQTGNQLDLAVNGEGLFVLKSGEGLRYTRDGQFQFDRNGTLASTIDGAHVQGLNDKGELVDLTLNGARSSSAKATGKVSFSGNLSTDAPSFTVNNVKVFDAVGGEHQLTVKFTNSGAATPGAWQVDVTDGATSVGSGTVTFDNGLPKPGSSTVALTYAPNGVPPLKLSLDFSANATAFAAGQSSTLAATSQDGYAAGALSSTSFDSEGYLVGNYANGQTAKIGRLALAQVNSSADLIATGGNAFTVANAAAVQIGGAQSHGLGSISSGVLEGSNVDMAEQFSQLIVMQRGYQASSHVVSTANDLIQELFDMKGHR</sequence>
<dbReference type="Pfam" id="PF22692">
    <property type="entry name" value="LlgE_F_G_D1"/>
    <property type="match status" value="1"/>
</dbReference>
<feature type="region of interest" description="Disordered" evidence="6">
    <location>
        <begin position="46"/>
        <end position="66"/>
    </location>
</feature>
<keyword evidence="4 5" id="KW-0975">Bacterial flagellum</keyword>
<dbReference type="InterPro" id="IPR053967">
    <property type="entry name" value="LlgE_F_G-like_D1"/>
</dbReference>
<keyword evidence="11" id="KW-0966">Cell projection</keyword>
<comment type="subcellular location">
    <subcellularLocation>
        <location evidence="1 5">Bacterial flagellum basal body</location>
    </subcellularLocation>
</comment>
<dbReference type="GO" id="GO:0071978">
    <property type="term" value="P:bacterial-type flagellum-dependent swarming motility"/>
    <property type="evidence" value="ECO:0007669"/>
    <property type="project" value="TreeGrafter"/>
</dbReference>
<accession>A0A6B3SX42</accession>
<dbReference type="PANTHER" id="PTHR30435">
    <property type="entry name" value="FLAGELLAR PROTEIN"/>
    <property type="match status" value="1"/>
</dbReference>
<comment type="caution">
    <text evidence="11">The sequence shown here is derived from an EMBL/GenBank/DDBJ whole genome shotgun (WGS) entry which is preliminary data.</text>
</comment>
<dbReference type="InterPro" id="IPR010930">
    <property type="entry name" value="Flg_bb/hook_C_dom"/>
</dbReference>
<dbReference type="GO" id="GO:0005829">
    <property type="term" value="C:cytosol"/>
    <property type="evidence" value="ECO:0007669"/>
    <property type="project" value="TreeGrafter"/>
</dbReference>
<dbReference type="InterPro" id="IPR037925">
    <property type="entry name" value="FlgE/F/G-like"/>
</dbReference>